<feature type="transmembrane region" description="Helical" evidence="15">
    <location>
        <begin position="381"/>
        <end position="403"/>
    </location>
</feature>
<dbReference type="InterPro" id="IPR011642">
    <property type="entry name" value="Gate_dom"/>
</dbReference>
<evidence type="ECO:0000313" key="18">
    <source>
        <dbReference type="Proteomes" id="UP000199705"/>
    </source>
</evidence>
<dbReference type="NCBIfam" id="TIGR00437">
    <property type="entry name" value="feoB"/>
    <property type="match status" value="1"/>
</dbReference>
<dbReference type="PROSITE" id="PS51711">
    <property type="entry name" value="G_FEOB"/>
    <property type="match status" value="1"/>
</dbReference>
<gene>
    <name evidence="17" type="ORF">SAMN05192573_10511</name>
</gene>
<evidence type="ECO:0000256" key="7">
    <source>
        <dbReference type="ARBA" id="ARBA00022989"/>
    </source>
</evidence>
<keyword evidence="14" id="KW-0479">Metal-binding</keyword>
<feature type="binding site" evidence="13">
    <location>
        <begin position="36"/>
        <end position="40"/>
    </location>
    <ligand>
        <name>GTP</name>
        <dbReference type="ChEBI" id="CHEBI:37565"/>
        <label>1</label>
    </ligand>
</feature>
<evidence type="ECO:0000256" key="6">
    <source>
        <dbReference type="ARBA" id="ARBA00022741"/>
    </source>
</evidence>
<dbReference type="GO" id="GO:0005886">
    <property type="term" value="C:plasma membrane"/>
    <property type="evidence" value="ECO:0007669"/>
    <property type="project" value="UniProtKB-SubCell"/>
</dbReference>
<evidence type="ECO:0000256" key="1">
    <source>
        <dbReference type="ARBA" id="ARBA00004651"/>
    </source>
</evidence>
<dbReference type="RefSeq" id="WP_091167000.1">
    <property type="nucleotide sequence ID" value="NZ_FNCG01000005.1"/>
</dbReference>
<evidence type="ECO:0000256" key="3">
    <source>
        <dbReference type="ARBA" id="ARBA00022475"/>
    </source>
</evidence>
<evidence type="ECO:0000256" key="12">
    <source>
        <dbReference type="NCBIfam" id="TIGR00437"/>
    </source>
</evidence>
<feature type="domain" description="FeoB-type G" evidence="16">
    <location>
        <begin position="4"/>
        <end position="171"/>
    </location>
</feature>
<protein>
    <recommendedName>
        <fullName evidence="12 15">Ferrous iron transport protein B</fullName>
    </recommendedName>
</protein>
<keyword evidence="8 15" id="KW-0408">Iron</keyword>
<dbReference type="PRINTS" id="PR00326">
    <property type="entry name" value="GTP1OBG"/>
</dbReference>
<comment type="similarity">
    <text evidence="15">Belongs to the TRAFAC class TrmE-Era-EngA-EngB-Septin-like GTPase superfamily. FeoB GTPase (TC 9.A.8) family.</text>
</comment>
<feature type="transmembrane region" description="Helical" evidence="15">
    <location>
        <begin position="459"/>
        <end position="479"/>
    </location>
</feature>
<dbReference type="PANTHER" id="PTHR43185">
    <property type="entry name" value="FERROUS IRON TRANSPORT PROTEIN B"/>
    <property type="match status" value="1"/>
</dbReference>
<dbReference type="PANTHER" id="PTHR43185:SF1">
    <property type="entry name" value="FE(2+) TRANSPORTER FEOB"/>
    <property type="match status" value="1"/>
</dbReference>
<dbReference type="InterPro" id="IPR003373">
    <property type="entry name" value="Fe2_transport_prot-B"/>
</dbReference>
<keyword evidence="7 15" id="KW-1133">Transmembrane helix</keyword>
<evidence type="ECO:0000256" key="9">
    <source>
        <dbReference type="ARBA" id="ARBA00023065"/>
    </source>
</evidence>
<keyword evidence="10 13" id="KW-0342">GTP-binding</keyword>
<feature type="binding site" evidence="14">
    <location>
        <position position="22"/>
    </location>
    <ligand>
        <name>Mg(2+)</name>
        <dbReference type="ChEBI" id="CHEBI:18420"/>
        <label>1</label>
    </ligand>
</feature>
<organism evidence="17 18">
    <name type="scientific">Mucilaginibacter gossypii</name>
    <dbReference type="NCBI Taxonomy" id="551996"/>
    <lineage>
        <taxon>Bacteria</taxon>
        <taxon>Pseudomonadati</taxon>
        <taxon>Bacteroidota</taxon>
        <taxon>Sphingobacteriia</taxon>
        <taxon>Sphingobacteriales</taxon>
        <taxon>Sphingobacteriaceae</taxon>
        <taxon>Mucilaginibacter</taxon>
    </lineage>
</organism>
<feature type="transmembrane region" description="Helical" evidence="15">
    <location>
        <begin position="281"/>
        <end position="301"/>
    </location>
</feature>
<dbReference type="InterPro" id="IPR006073">
    <property type="entry name" value="GTP-bd"/>
</dbReference>
<keyword evidence="3" id="KW-1003">Cell membrane</keyword>
<evidence type="ECO:0000256" key="10">
    <source>
        <dbReference type="ARBA" id="ARBA00023134"/>
    </source>
</evidence>
<dbReference type="Pfam" id="PF07664">
    <property type="entry name" value="FeoB_C"/>
    <property type="match status" value="1"/>
</dbReference>
<dbReference type="SUPFAM" id="SSF52540">
    <property type="entry name" value="P-loop containing nucleoside triphosphate hydrolases"/>
    <property type="match status" value="1"/>
</dbReference>
<dbReference type="InterPro" id="IPR005225">
    <property type="entry name" value="Small_GTP-bd"/>
</dbReference>
<evidence type="ECO:0000313" key="17">
    <source>
        <dbReference type="EMBL" id="SDG81703.1"/>
    </source>
</evidence>
<evidence type="ECO:0000256" key="2">
    <source>
        <dbReference type="ARBA" id="ARBA00022448"/>
    </source>
</evidence>
<dbReference type="NCBIfam" id="TIGR00231">
    <property type="entry name" value="small_GTP"/>
    <property type="match status" value="1"/>
</dbReference>
<evidence type="ECO:0000256" key="14">
    <source>
        <dbReference type="PIRSR" id="PIRSR603373-2"/>
    </source>
</evidence>
<evidence type="ECO:0000256" key="15">
    <source>
        <dbReference type="RuleBase" id="RU362098"/>
    </source>
</evidence>
<feature type="binding site" evidence="14">
    <location>
        <position position="25"/>
    </location>
    <ligand>
        <name>Mg(2+)</name>
        <dbReference type="ChEBI" id="CHEBI:18420"/>
        <label>2</label>
    </ligand>
</feature>
<dbReference type="EMBL" id="FNCG01000005">
    <property type="protein sequence ID" value="SDG81703.1"/>
    <property type="molecule type" value="Genomic_DNA"/>
</dbReference>
<feature type="binding site" evidence="13">
    <location>
        <begin position="58"/>
        <end position="61"/>
    </location>
    <ligand>
        <name>GTP</name>
        <dbReference type="ChEBI" id="CHEBI:37565"/>
        <label>1</label>
    </ligand>
</feature>
<feature type="transmembrane region" description="Helical" evidence="15">
    <location>
        <begin position="513"/>
        <end position="531"/>
    </location>
</feature>
<keyword evidence="18" id="KW-1185">Reference proteome</keyword>
<dbReference type="CDD" id="cd01879">
    <property type="entry name" value="FeoB"/>
    <property type="match status" value="1"/>
</dbReference>
<comment type="subcellular location">
    <subcellularLocation>
        <location evidence="15">Cell inner membrane</location>
        <topology evidence="15">Multi-pass membrane protein</topology>
    </subcellularLocation>
    <subcellularLocation>
        <location evidence="1">Cell membrane</location>
        <topology evidence="1">Multi-pass membrane protein</topology>
    </subcellularLocation>
</comment>
<evidence type="ECO:0000256" key="8">
    <source>
        <dbReference type="ARBA" id="ARBA00023004"/>
    </source>
</evidence>
<dbReference type="GO" id="GO:0005525">
    <property type="term" value="F:GTP binding"/>
    <property type="evidence" value="ECO:0007669"/>
    <property type="project" value="UniProtKB-KW"/>
</dbReference>
<dbReference type="Gene3D" id="3.40.50.300">
    <property type="entry name" value="P-loop containing nucleotide triphosphate hydrolases"/>
    <property type="match status" value="1"/>
</dbReference>
<feature type="binding site" evidence="13">
    <location>
        <begin position="122"/>
        <end position="125"/>
    </location>
    <ligand>
        <name>GTP</name>
        <dbReference type="ChEBI" id="CHEBI:37565"/>
        <label>1</label>
    </ligand>
</feature>
<feature type="binding site" evidence="14">
    <location>
        <position position="26"/>
    </location>
    <ligand>
        <name>Mg(2+)</name>
        <dbReference type="ChEBI" id="CHEBI:18420"/>
        <label>2</label>
    </ligand>
</feature>
<dbReference type="GO" id="GO:0015093">
    <property type="term" value="F:ferrous iron transmembrane transporter activity"/>
    <property type="evidence" value="ECO:0007669"/>
    <property type="project" value="UniProtKB-UniRule"/>
</dbReference>
<comment type="function">
    <text evidence="15">Probable transporter of a GTP-driven Fe(2+) uptake system.</text>
</comment>
<reference evidence="18" key="1">
    <citation type="submission" date="2016-10" db="EMBL/GenBank/DDBJ databases">
        <authorList>
            <person name="Varghese N."/>
            <person name="Submissions S."/>
        </authorList>
    </citation>
    <scope>NUCLEOTIDE SEQUENCE [LARGE SCALE GENOMIC DNA]</scope>
    <source>
        <strain evidence="18">Gh-67</strain>
    </source>
</reference>
<dbReference type="InterPro" id="IPR027417">
    <property type="entry name" value="P-loop_NTPase"/>
</dbReference>
<dbReference type="Proteomes" id="UP000199705">
    <property type="component" value="Unassembled WGS sequence"/>
</dbReference>
<dbReference type="InterPro" id="IPR030389">
    <property type="entry name" value="G_FEOB_dom"/>
</dbReference>
<keyword evidence="6 13" id="KW-0547">Nucleotide-binding</keyword>
<evidence type="ECO:0000256" key="4">
    <source>
        <dbReference type="ARBA" id="ARBA00022496"/>
    </source>
</evidence>
<keyword evidence="2 15" id="KW-0813">Transport</keyword>
<sequence>MKTNIRVALVGNPNTGKSTLFNILTGLNQKIGNFPGVTVDKKTGFCTLPDGRMAEIIDLPGTYSIYPKSKDESIVFSVLADKSKGMVPDLVVVILDASNLKRNLLLYTQVADLKIPVVVALNMVDVSDKAGIKINIDLFAQKLGVPVVPISARKNTGIDKLKSTIAFANSVPLQQDTIDIESIAPGIIAQIKGEMQVENPYIALQLAHQHETLSYLSAAESDRIEQLEQEHSFHSQKAQATETIARYNFINDLLYDTVKKAETAHDETISNKIDKILTHKVFGFVIFFAILLFIFQAIFSWSAYPMSLIEDLFIWLQAGAAKILPAGPLSSLIIDGVLAGLSGVLVFIPQIAILFALISILEDTGYMSRVTFMMDKVMRKVGLNGKSVVPLIGGFACAVPSIMSTRTIENWKDRMITIMVTPLVACSARLPVYTLLIALVVPNRNVWWVFNLQGLALTAMYVLSIFSAVIVAFVMKFILKARERGYFIMELPVYRMPRWKNVIFTMYDRSKTFVLQAGKVIIAVSVILWVMKSYGPGDRFAQIDKQYAQPQYTKTMTPDSLTKVIASEKLENSYAGVFGHVIEPVIKPLGFDWKIGIALISSFAAREVFVGTMATIYSVEGDADKMQSVQQKMHEAKNPQTGGPVFTLAVAFSLMMFYAFAMQCASTVAVVYRETKDWRWPAAQFAYMTALAYTASFIVYHWLK</sequence>
<feature type="transmembrane region" description="Helical" evidence="15">
    <location>
        <begin position="415"/>
        <end position="439"/>
    </location>
</feature>
<dbReference type="Pfam" id="PF07670">
    <property type="entry name" value="Gate"/>
    <property type="match status" value="2"/>
</dbReference>
<dbReference type="AlphaFoldDB" id="A0A1G7XC49"/>
<evidence type="ECO:0000256" key="5">
    <source>
        <dbReference type="ARBA" id="ARBA00022692"/>
    </source>
</evidence>
<feature type="transmembrane region" description="Helical" evidence="15">
    <location>
        <begin position="341"/>
        <end position="361"/>
    </location>
</feature>
<feature type="binding site" evidence="13">
    <location>
        <begin position="11"/>
        <end position="18"/>
    </location>
    <ligand>
        <name>GTP</name>
        <dbReference type="ChEBI" id="CHEBI:37565"/>
        <label>1</label>
    </ligand>
</feature>
<keyword evidence="14" id="KW-0460">Magnesium</keyword>
<keyword evidence="11 15" id="KW-0472">Membrane</keyword>
<evidence type="ECO:0000256" key="11">
    <source>
        <dbReference type="ARBA" id="ARBA00023136"/>
    </source>
</evidence>
<dbReference type="GO" id="GO:0046872">
    <property type="term" value="F:metal ion binding"/>
    <property type="evidence" value="ECO:0007669"/>
    <property type="project" value="UniProtKB-KW"/>
</dbReference>
<feature type="transmembrane region" description="Helical" evidence="15">
    <location>
        <begin position="645"/>
        <end position="672"/>
    </location>
</feature>
<dbReference type="InterPro" id="IPR011640">
    <property type="entry name" value="Fe2_transport_prot_B_C"/>
</dbReference>
<accession>A0A1G7XC49</accession>
<proteinExistence type="inferred from homology"/>
<dbReference type="InterPro" id="IPR050860">
    <property type="entry name" value="FeoB_GTPase"/>
</dbReference>
<dbReference type="Pfam" id="PF02421">
    <property type="entry name" value="FeoB_N"/>
    <property type="match status" value="1"/>
</dbReference>
<feature type="transmembrane region" description="Helical" evidence="15">
    <location>
        <begin position="684"/>
        <end position="703"/>
    </location>
</feature>
<evidence type="ECO:0000256" key="13">
    <source>
        <dbReference type="PIRSR" id="PIRSR603373-1"/>
    </source>
</evidence>
<keyword evidence="4 15" id="KW-0410">Iron transport</keyword>
<name>A0A1G7XC49_9SPHI</name>
<keyword evidence="9" id="KW-0406">Ion transport</keyword>
<evidence type="ECO:0000259" key="16">
    <source>
        <dbReference type="PROSITE" id="PS51711"/>
    </source>
</evidence>
<keyword evidence="5 15" id="KW-0812">Transmembrane</keyword>